<dbReference type="GeneID" id="108810071"/>
<evidence type="ECO:0000313" key="9">
    <source>
        <dbReference type="RefSeq" id="XP_018437705.1"/>
    </source>
</evidence>
<comment type="subcellular location">
    <subcellularLocation>
        <location evidence="1">Nucleus</location>
    </subcellularLocation>
</comment>
<dbReference type="PANTHER" id="PTHR31920">
    <property type="entry name" value="B3 DOMAIN-CONTAINING"/>
    <property type="match status" value="1"/>
</dbReference>
<dbReference type="Pfam" id="PF02362">
    <property type="entry name" value="B3"/>
    <property type="match status" value="1"/>
</dbReference>
<proteinExistence type="predicted"/>
<dbReference type="Proteomes" id="UP000504610">
    <property type="component" value="Chromosome 6"/>
</dbReference>
<sequence>MTLNSAFDSLQENASKPRFCKSLSLGETWKSKSTRMIPEEFVRRTNGVFEHRLVFSVSWGNSWQVWLQRDENGLFMEEEDWDEFVDDNLLDPSDILIFTHVDTMFTEARIYKKDSRFFKQVISSPLLGAEAFNPKPQTSRQDTPSSAAPPGFAPFASGSASASASRARQSCSSVQNPEQYLLNPQNPYFVKTLSKKIDVLYVNQDVIQKYDLKFGPHLSPVYYLLPTEKHEAVLKIYRNNTPCFNRWAAICKKYDKKEGDSVVCELERDSRGVVTAVRVHFVNE</sequence>
<dbReference type="PROSITE" id="PS50863">
    <property type="entry name" value="B3"/>
    <property type="match status" value="1"/>
</dbReference>
<keyword evidence="3" id="KW-0238">DNA-binding</keyword>
<dbReference type="OrthoDB" id="1042985at2759"/>
<dbReference type="SMART" id="SM01019">
    <property type="entry name" value="B3"/>
    <property type="match status" value="2"/>
</dbReference>
<evidence type="ECO:0000313" key="8">
    <source>
        <dbReference type="Proteomes" id="UP000504610"/>
    </source>
</evidence>
<evidence type="ECO:0000259" key="7">
    <source>
        <dbReference type="PROSITE" id="PS50863"/>
    </source>
</evidence>
<dbReference type="Gene3D" id="2.40.330.10">
    <property type="entry name" value="DNA-binding pseudobarrel domain"/>
    <property type="match status" value="1"/>
</dbReference>
<dbReference type="InterPro" id="IPR003340">
    <property type="entry name" value="B3_DNA-bd"/>
</dbReference>
<dbReference type="InterPro" id="IPR015300">
    <property type="entry name" value="DNA-bd_pseudobarrel_sf"/>
</dbReference>
<keyword evidence="4" id="KW-0804">Transcription</keyword>
<evidence type="ECO:0000256" key="2">
    <source>
        <dbReference type="ARBA" id="ARBA00023015"/>
    </source>
</evidence>
<keyword evidence="2" id="KW-0805">Transcription regulation</keyword>
<dbReference type="CDD" id="cd10017">
    <property type="entry name" value="B3_DNA"/>
    <property type="match status" value="1"/>
</dbReference>
<keyword evidence="8" id="KW-1185">Reference proteome</keyword>
<organism evidence="8 9">
    <name type="scientific">Raphanus sativus</name>
    <name type="common">Radish</name>
    <name type="synonym">Raphanus raphanistrum var. sativus</name>
    <dbReference type="NCBI Taxonomy" id="3726"/>
    <lineage>
        <taxon>Eukaryota</taxon>
        <taxon>Viridiplantae</taxon>
        <taxon>Streptophyta</taxon>
        <taxon>Embryophyta</taxon>
        <taxon>Tracheophyta</taxon>
        <taxon>Spermatophyta</taxon>
        <taxon>Magnoliopsida</taxon>
        <taxon>eudicotyledons</taxon>
        <taxon>Gunneridae</taxon>
        <taxon>Pentapetalae</taxon>
        <taxon>rosids</taxon>
        <taxon>malvids</taxon>
        <taxon>Brassicales</taxon>
        <taxon>Brassicaceae</taxon>
        <taxon>Brassiceae</taxon>
        <taxon>Raphanus</taxon>
    </lineage>
</organism>
<evidence type="ECO:0000256" key="6">
    <source>
        <dbReference type="SAM" id="MobiDB-lite"/>
    </source>
</evidence>
<dbReference type="GO" id="GO:0003677">
    <property type="term" value="F:DNA binding"/>
    <property type="evidence" value="ECO:0007669"/>
    <property type="project" value="UniProtKB-KW"/>
</dbReference>
<accession>A0A6J0JPU4</accession>
<evidence type="ECO:0000256" key="4">
    <source>
        <dbReference type="ARBA" id="ARBA00023163"/>
    </source>
</evidence>
<evidence type="ECO:0000256" key="5">
    <source>
        <dbReference type="ARBA" id="ARBA00023242"/>
    </source>
</evidence>
<reference evidence="8" key="1">
    <citation type="journal article" date="2019" name="Database">
        <title>The radish genome database (RadishGD): an integrated information resource for radish genomics.</title>
        <authorList>
            <person name="Yu H.J."/>
            <person name="Baek S."/>
            <person name="Lee Y.J."/>
            <person name="Cho A."/>
            <person name="Mun J.H."/>
        </authorList>
    </citation>
    <scope>NUCLEOTIDE SEQUENCE [LARGE SCALE GENOMIC DNA]</scope>
    <source>
        <strain evidence="8">cv. WK10039</strain>
    </source>
</reference>
<name>A0A6J0JPU4_RAPSA</name>
<dbReference type="PANTHER" id="PTHR31920:SF125">
    <property type="entry name" value="TF-B3 DOMAIN-CONTAINING PROTEIN"/>
    <property type="match status" value="1"/>
</dbReference>
<evidence type="ECO:0000256" key="1">
    <source>
        <dbReference type="ARBA" id="ARBA00004123"/>
    </source>
</evidence>
<dbReference type="AlphaFoldDB" id="A0A6J0JPU4"/>
<feature type="domain" description="TF-B3" evidence="7">
    <location>
        <begin position="20"/>
        <end position="114"/>
    </location>
</feature>
<dbReference type="RefSeq" id="XP_018437705.1">
    <property type="nucleotide sequence ID" value="XM_018582203.2"/>
</dbReference>
<feature type="region of interest" description="Disordered" evidence="6">
    <location>
        <begin position="129"/>
        <end position="151"/>
    </location>
</feature>
<evidence type="ECO:0000313" key="10">
    <source>
        <dbReference type="RefSeq" id="XP_056845835.1"/>
    </source>
</evidence>
<keyword evidence="5" id="KW-0539">Nucleus</keyword>
<dbReference type="SUPFAM" id="SSF101936">
    <property type="entry name" value="DNA-binding pseudobarrel domain"/>
    <property type="match status" value="2"/>
</dbReference>
<gene>
    <name evidence="9 10" type="primary">LOC108810071</name>
</gene>
<reference evidence="9 10" key="2">
    <citation type="submission" date="2025-04" db="UniProtKB">
        <authorList>
            <consortium name="RefSeq"/>
        </authorList>
    </citation>
    <scope>IDENTIFICATION</scope>
    <source>
        <tissue evidence="9 10">Leaf</tissue>
    </source>
</reference>
<protein>
    <submittedName>
        <fullName evidence="9 10">B3 domain-containing protein At5g25470</fullName>
    </submittedName>
</protein>
<dbReference type="InterPro" id="IPR050655">
    <property type="entry name" value="Plant_B3_domain"/>
</dbReference>
<dbReference type="KEGG" id="rsz:108810071"/>
<evidence type="ECO:0000256" key="3">
    <source>
        <dbReference type="ARBA" id="ARBA00023125"/>
    </source>
</evidence>
<dbReference type="GO" id="GO:0005634">
    <property type="term" value="C:nucleus"/>
    <property type="evidence" value="ECO:0007669"/>
    <property type="project" value="UniProtKB-SubCell"/>
</dbReference>
<dbReference type="RefSeq" id="XP_056845835.1">
    <property type="nucleotide sequence ID" value="XM_056989855.1"/>
</dbReference>